<keyword evidence="2 10" id="KW-0813">Transport</keyword>
<accession>A0A0S3PQS5</accession>
<feature type="chain" id="PRO_5009361329" description="Porin" evidence="10">
    <location>
        <begin position="24"/>
        <end position="505"/>
    </location>
</feature>
<dbReference type="GO" id="GO:0015288">
    <property type="term" value="F:porin activity"/>
    <property type="evidence" value="ECO:0007669"/>
    <property type="project" value="UniProtKB-KW"/>
</dbReference>
<name>A0A0S3PQS5_9BRAD</name>
<comment type="function">
    <text evidence="10">Forms passive diffusion pores that allow small molecular weight hydrophilic materials across the outer membrane.</text>
</comment>
<dbReference type="GO" id="GO:0009279">
    <property type="term" value="C:cell outer membrane"/>
    <property type="evidence" value="ECO:0007669"/>
    <property type="project" value="UniProtKB-SubCell"/>
</dbReference>
<dbReference type="Pfam" id="PF02530">
    <property type="entry name" value="Porin_2"/>
    <property type="match status" value="1"/>
</dbReference>
<evidence type="ECO:0000256" key="5">
    <source>
        <dbReference type="ARBA" id="ARBA00022729"/>
    </source>
</evidence>
<evidence type="ECO:0000256" key="3">
    <source>
        <dbReference type="ARBA" id="ARBA00022452"/>
    </source>
</evidence>
<evidence type="ECO:0000256" key="7">
    <source>
        <dbReference type="ARBA" id="ARBA00023114"/>
    </source>
</evidence>
<dbReference type="EMBL" id="AP014946">
    <property type="protein sequence ID" value="BAT58279.1"/>
    <property type="molecule type" value="Genomic_DNA"/>
</dbReference>
<evidence type="ECO:0000256" key="4">
    <source>
        <dbReference type="ARBA" id="ARBA00022692"/>
    </source>
</evidence>
<evidence type="ECO:0000256" key="9">
    <source>
        <dbReference type="ARBA" id="ARBA00023237"/>
    </source>
</evidence>
<dbReference type="AlphaFoldDB" id="A0A0S3PQS5"/>
<keyword evidence="3 10" id="KW-1134">Transmembrane beta strand</keyword>
<evidence type="ECO:0000256" key="8">
    <source>
        <dbReference type="ARBA" id="ARBA00023136"/>
    </source>
</evidence>
<reference evidence="11 12" key="1">
    <citation type="submission" date="2015-08" db="EMBL/GenBank/DDBJ databases">
        <title>Investigation of the bacterial diversity of lava forest soil.</title>
        <authorList>
            <person name="Lee J.S."/>
        </authorList>
    </citation>
    <scope>NUCLEOTIDE SEQUENCE [LARGE SCALE GENOMIC DNA]</scope>
    <source>
        <strain evidence="11 12">GJW-30</strain>
    </source>
</reference>
<evidence type="ECO:0000313" key="11">
    <source>
        <dbReference type="EMBL" id="BAT58279.1"/>
    </source>
</evidence>
<keyword evidence="6 10" id="KW-0406">Ion transport</keyword>
<proteinExistence type="inferred from homology"/>
<evidence type="ECO:0000256" key="6">
    <source>
        <dbReference type="ARBA" id="ARBA00023065"/>
    </source>
</evidence>
<feature type="signal peptide" evidence="10">
    <location>
        <begin position="1"/>
        <end position="23"/>
    </location>
</feature>
<gene>
    <name evidence="11" type="primary">omp2b_2</name>
    <name evidence="11" type="ORF">GJW-30_1_00803</name>
</gene>
<keyword evidence="12" id="KW-1185">Reference proteome</keyword>
<comment type="similarity">
    <text evidence="1 10">Belongs to the alphaproteobacteria porin family.</text>
</comment>
<protein>
    <recommendedName>
        <fullName evidence="10">Porin</fullName>
    </recommendedName>
</protein>
<comment type="domain">
    <text evidence="10">Consists of 16-stranded beta-barrel sheets, with large surface-exposed loops, that form a transmembrane pore at the center of each barrel. The pore is partially ocluded by a peptide loop that folds into the pore lumen.</text>
</comment>
<keyword evidence="4 10" id="KW-0812">Transmembrane</keyword>
<keyword evidence="7 10" id="KW-0626">Porin</keyword>
<sequence>MKGITRLLLAGAAGIVSISAANAADLPTKAKAAEYVKVCSAYGAGFYYIPGTDTCIKIGGWIRAEYNFNAAGSNLVNLSGASARDNRAEKSGYSSRVRSELSFDTRTQTEYGTLRSYIRFGPEINSDATGYTGQYTGYRGTIYFSRAFIQFAGFTFGKTQSFFDFYNGTLSYTTPYYAGSSTPVGQTVFAYTAELGGGLSATLAAEDGVARRIGLVYSQVAGSPTGGPTLSQNGSGTSGVETNGAPYFGFYRNNQYPDVVANLRLDQPWGSAQINGAIHDVSGGCNGACAGTTNGLPNSFGNAVGYAIGGGVKFNLPFAPGDVLWLQATYADGAISYLGPYKPNATNSVAVTRGVAGSGTFTTAAMTDGVIDASGKVQKTTGYQFSVAAEHYWAPNLRTSAFGGYLRLDYNKEAAAGLCNAYALQKAKTAGCNPDFGMLQVGTRTIWSPVANLELGAEIVYTRVDQKNTGDWTNISAGSSGSGTFKAADAGIWHGIVRVQRNFWP</sequence>
<dbReference type="RefSeq" id="WP_096351934.1">
    <property type="nucleotide sequence ID" value="NZ_AP014946.1"/>
</dbReference>
<evidence type="ECO:0000256" key="1">
    <source>
        <dbReference type="ARBA" id="ARBA00009521"/>
    </source>
</evidence>
<keyword evidence="5 10" id="KW-0732">Signal</keyword>
<dbReference type="Proteomes" id="UP000236884">
    <property type="component" value="Chromosome"/>
</dbReference>
<keyword evidence="9 10" id="KW-0998">Cell outer membrane</keyword>
<dbReference type="KEGG" id="vgo:GJW-30_1_00803"/>
<evidence type="ECO:0000256" key="10">
    <source>
        <dbReference type="RuleBase" id="RU364005"/>
    </source>
</evidence>
<dbReference type="InterPro" id="IPR003684">
    <property type="entry name" value="Porin_alphabac"/>
</dbReference>
<dbReference type="GO" id="GO:0006811">
    <property type="term" value="P:monoatomic ion transport"/>
    <property type="evidence" value="ECO:0007669"/>
    <property type="project" value="UniProtKB-KW"/>
</dbReference>
<dbReference type="GO" id="GO:0046930">
    <property type="term" value="C:pore complex"/>
    <property type="evidence" value="ECO:0007669"/>
    <property type="project" value="UniProtKB-KW"/>
</dbReference>
<dbReference type="OrthoDB" id="7801681at2"/>
<keyword evidence="8 10" id="KW-0472">Membrane</keyword>
<organism evidence="11 12">
    <name type="scientific">Variibacter gotjawalensis</name>
    <dbReference type="NCBI Taxonomy" id="1333996"/>
    <lineage>
        <taxon>Bacteria</taxon>
        <taxon>Pseudomonadati</taxon>
        <taxon>Pseudomonadota</taxon>
        <taxon>Alphaproteobacteria</taxon>
        <taxon>Hyphomicrobiales</taxon>
        <taxon>Nitrobacteraceae</taxon>
        <taxon>Variibacter</taxon>
    </lineage>
</organism>
<evidence type="ECO:0000313" key="12">
    <source>
        <dbReference type="Proteomes" id="UP000236884"/>
    </source>
</evidence>
<evidence type="ECO:0000256" key="2">
    <source>
        <dbReference type="ARBA" id="ARBA00022448"/>
    </source>
</evidence>
<comment type="subcellular location">
    <subcellularLocation>
        <location evidence="10">Cell outer membrane</location>
        <topology evidence="10">Multi-pass membrane protein</topology>
    </subcellularLocation>
</comment>